<evidence type="ECO:0000256" key="5">
    <source>
        <dbReference type="ARBA" id="ARBA00022692"/>
    </source>
</evidence>
<dbReference type="PANTHER" id="PTHR42718:SF9">
    <property type="entry name" value="MAJOR FACILITATOR SUPERFAMILY MULTIDRUG TRANSPORTER MFSC"/>
    <property type="match status" value="1"/>
</dbReference>
<evidence type="ECO:0000256" key="4">
    <source>
        <dbReference type="ARBA" id="ARBA00022475"/>
    </source>
</evidence>
<accession>H1LHJ2</accession>
<dbReference type="Gene3D" id="1.20.1250.20">
    <property type="entry name" value="MFS general substrate transporter like domains"/>
    <property type="match status" value="1"/>
</dbReference>
<feature type="transmembrane region" description="Helical" evidence="8">
    <location>
        <begin position="335"/>
        <end position="353"/>
    </location>
</feature>
<keyword evidence="7 8" id="KW-0472">Membrane</keyword>
<organism evidence="10 11">
    <name type="scientific">Lentilactobacillus kisonensis F0435</name>
    <dbReference type="NCBI Taxonomy" id="797516"/>
    <lineage>
        <taxon>Bacteria</taxon>
        <taxon>Bacillati</taxon>
        <taxon>Bacillota</taxon>
        <taxon>Bacilli</taxon>
        <taxon>Lactobacillales</taxon>
        <taxon>Lactobacillaceae</taxon>
        <taxon>Lentilactobacillus</taxon>
    </lineage>
</organism>
<dbReference type="PANTHER" id="PTHR42718">
    <property type="entry name" value="MAJOR FACILITATOR SUPERFAMILY MULTIDRUG TRANSPORTER MFSC"/>
    <property type="match status" value="1"/>
</dbReference>
<dbReference type="GO" id="GO:0022857">
    <property type="term" value="F:transmembrane transporter activity"/>
    <property type="evidence" value="ECO:0007669"/>
    <property type="project" value="InterPro"/>
</dbReference>
<dbReference type="PRINTS" id="PR01036">
    <property type="entry name" value="TCRTETB"/>
</dbReference>
<evidence type="ECO:0000256" key="3">
    <source>
        <dbReference type="ARBA" id="ARBA00022448"/>
    </source>
</evidence>
<evidence type="ECO:0000256" key="7">
    <source>
        <dbReference type="ARBA" id="ARBA00023136"/>
    </source>
</evidence>
<dbReference type="InterPro" id="IPR036259">
    <property type="entry name" value="MFS_trans_sf"/>
</dbReference>
<proteinExistence type="inferred from homology"/>
<dbReference type="Gene3D" id="1.20.1720.10">
    <property type="entry name" value="Multidrug resistance protein D"/>
    <property type="match status" value="1"/>
</dbReference>
<evidence type="ECO:0000313" key="10">
    <source>
        <dbReference type="EMBL" id="EHO50318.1"/>
    </source>
</evidence>
<dbReference type="GO" id="GO:0005886">
    <property type="term" value="C:plasma membrane"/>
    <property type="evidence" value="ECO:0007669"/>
    <property type="project" value="UniProtKB-SubCell"/>
</dbReference>
<dbReference type="PROSITE" id="PS50850">
    <property type="entry name" value="MFS"/>
    <property type="match status" value="1"/>
</dbReference>
<dbReference type="AlphaFoldDB" id="H1LHJ2"/>
<dbReference type="InterPro" id="IPR020846">
    <property type="entry name" value="MFS_dom"/>
</dbReference>
<feature type="domain" description="Major facilitator superfamily (MFS) profile" evidence="9">
    <location>
        <begin position="13"/>
        <end position="463"/>
    </location>
</feature>
<comment type="similarity">
    <text evidence="2">Belongs to the major facilitator superfamily. EmrB family.</text>
</comment>
<evidence type="ECO:0000256" key="2">
    <source>
        <dbReference type="ARBA" id="ARBA00008537"/>
    </source>
</evidence>
<dbReference type="Proteomes" id="UP000005025">
    <property type="component" value="Unassembled WGS sequence"/>
</dbReference>
<dbReference type="EMBL" id="AGRJ01000182">
    <property type="protein sequence ID" value="EHO50318.1"/>
    <property type="molecule type" value="Genomic_DNA"/>
</dbReference>
<dbReference type="SUPFAM" id="SSF103473">
    <property type="entry name" value="MFS general substrate transporter"/>
    <property type="match status" value="1"/>
</dbReference>
<feature type="transmembrane region" description="Helical" evidence="8">
    <location>
        <begin position="81"/>
        <end position="102"/>
    </location>
</feature>
<protein>
    <submittedName>
        <fullName evidence="10">Drug resistance MFS transporter, drug:H+ antiporter-2 family</fullName>
    </submittedName>
</protein>
<reference evidence="10 11" key="1">
    <citation type="submission" date="2011-09" db="EMBL/GenBank/DDBJ databases">
        <authorList>
            <person name="Weinstock G."/>
            <person name="Sodergren E."/>
            <person name="Clifton S."/>
            <person name="Fulton L."/>
            <person name="Fulton B."/>
            <person name="Courtney L."/>
            <person name="Fronick C."/>
            <person name="Harrison M."/>
            <person name="Strong C."/>
            <person name="Farmer C."/>
            <person name="Delahaunty K."/>
            <person name="Markovic C."/>
            <person name="Hall O."/>
            <person name="Minx P."/>
            <person name="Tomlinson C."/>
            <person name="Mitreva M."/>
            <person name="Hou S."/>
            <person name="Chen J."/>
            <person name="Wollam A."/>
            <person name="Pepin K.H."/>
            <person name="Johnson M."/>
            <person name="Bhonagiri V."/>
            <person name="Zhang X."/>
            <person name="Suruliraj S."/>
            <person name="Warren W."/>
            <person name="Chinwalla A."/>
            <person name="Mardis E.R."/>
            <person name="Wilson R.K."/>
        </authorList>
    </citation>
    <scope>NUCLEOTIDE SEQUENCE [LARGE SCALE GENOMIC DNA]</scope>
    <source>
        <strain evidence="10 11">F0435</strain>
    </source>
</reference>
<evidence type="ECO:0000313" key="11">
    <source>
        <dbReference type="Proteomes" id="UP000005025"/>
    </source>
</evidence>
<feature type="transmembrane region" description="Helical" evidence="8">
    <location>
        <begin position="272"/>
        <end position="294"/>
    </location>
</feature>
<feature type="transmembrane region" description="Helical" evidence="8">
    <location>
        <begin position="306"/>
        <end position="323"/>
    </location>
</feature>
<feature type="transmembrane region" description="Helical" evidence="8">
    <location>
        <begin position="440"/>
        <end position="460"/>
    </location>
</feature>
<keyword evidence="5 8" id="KW-0812">Transmembrane</keyword>
<feature type="transmembrane region" description="Helical" evidence="8">
    <location>
        <begin position="166"/>
        <end position="187"/>
    </location>
</feature>
<sequence length="467" mass="49899">MTNTATKSSVMKSALILVLGAFVAMLDTTMTNIGINTILNDLHSTVNTMQWVTTAYVLALGLTVAFAGWLIDAFSGKKIQIFALVIFLAGSILSGAANSIPILLIGRIVQGIGGGILMSAVSTLSVRLTGGQGLGKMMAVLGLPVLFAPVLGPTVGGFLIKYWSWHWLFYINVPIIAVALAMSLLFLPAFEPISKGKPFDLTGFVLISLIFSGIIISITNYSADNLFESWKVLLPAFVGLDSLIGYIIYAFKQPNKALLSIKLFSHKTFSASTILLFISGLMVNGMMFVLPLYLQNIQHLSVIETGIYLIAQGAGMLVSRALAGRLTDRYGAKWIVMSSLLISAIATVPFAFFTAKTSVWLILATLFFLGISRSGVTIPIMADSYTGLPQELISQATVATRMAQNIGGALATAFLASVIQSQIGDSIPTTTLLNTAYSHAFVWTIIGTLIAVIPAFYLSVRSGKEQA</sequence>
<feature type="transmembrane region" description="Helical" evidence="8">
    <location>
        <begin position="199"/>
        <end position="220"/>
    </location>
</feature>
<dbReference type="STRING" id="797516.HMPREF9104_02083"/>
<dbReference type="OrthoDB" id="9816041at2"/>
<dbReference type="InterPro" id="IPR011701">
    <property type="entry name" value="MFS"/>
</dbReference>
<dbReference type="PATRIC" id="fig|797516.3.peg.1863"/>
<evidence type="ECO:0000256" key="1">
    <source>
        <dbReference type="ARBA" id="ARBA00004651"/>
    </source>
</evidence>
<comment type="subcellular location">
    <subcellularLocation>
        <location evidence="1">Cell membrane</location>
        <topology evidence="1">Multi-pass membrane protein</topology>
    </subcellularLocation>
</comment>
<dbReference type="InterPro" id="IPR004638">
    <property type="entry name" value="EmrB-like"/>
</dbReference>
<keyword evidence="4" id="KW-1003">Cell membrane</keyword>
<dbReference type="CDD" id="cd17503">
    <property type="entry name" value="MFS_LmrB_MDR_like"/>
    <property type="match status" value="1"/>
</dbReference>
<dbReference type="RefSeq" id="WP_008857238.1">
    <property type="nucleotide sequence ID" value="NZ_JH591047.1"/>
</dbReference>
<evidence type="ECO:0000256" key="6">
    <source>
        <dbReference type="ARBA" id="ARBA00022989"/>
    </source>
</evidence>
<keyword evidence="6 8" id="KW-1133">Transmembrane helix</keyword>
<feature type="transmembrane region" description="Helical" evidence="8">
    <location>
        <begin position="138"/>
        <end position="160"/>
    </location>
</feature>
<keyword evidence="3" id="KW-0813">Transport</keyword>
<comment type="caution">
    <text evidence="10">The sequence shown here is derived from an EMBL/GenBank/DDBJ whole genome shotgun (WGS) entry which is preliminary data.</text>
</comment>
<evidence type="ECO:0000256" key="8">
    <source>
        <dbReference type="SAM" id="Phobius"/>
    </source>
</evidence>
<evidence type="ECO:0000259" key="9">
    <source>
        <dbReference type="PROSITE" id="PS50850"/>
    </source>
</evidence>
<dbReference type="Pfam" id="PF07690">
    <property type="entry name" value="MFS_1"/>
    <property type="match status" value="1"/>
</dbReference>
<gene>
    <name evidence="10" type="ORF">HMPREF9104_02083</name>
</gene>
<feature type="transmembrane region" description="Helical" evidence="8">
    <location>
        <begin position="232"/>
        <end position="251"/>
    </location>
</feature>
<feature type="transmembrane region" description="Helical" evidence="8">
    <location>
        <begin position="55"/>
        <end position="74"/>
    </location>
</feature>
<feature type="transmembrane region" description="Helical" evidence="8">
    <location>
        <begin position="359"/>
        <end position="381"/>
    </location>
</feature>
<dbReference type="NCBIfam" id="TIGR00711">
    <property type="entry name" value="efflux_EmrB"/>
    <property type="match status" value="1"/>
</dbReference>
<name>H1LHJ2_9LACO</name>
<dbReference type="HOGENOM" id="CLU_000960_28_0_9"/>